<organism evidence="1 2">
    <name type="scientific">Mycolicibacterium arabiense</name>
    <dbReference type="NCBI Taxonomy" id="1286181"/>
    <lineage>
        <taxon>Bacteria</taxon>
        <taxon>Bacillati</taxon>
        <taxon>Actinomycetota</taxon>
        <taxon>Actinomycetes</taxon>
        <taxon>Mycobacteriales</taxon>
        <taxon>Mycobacteriaceae</taxon>
        <taxon>Mycolicibacterium</taxon>
    </lineage>
</organism>
<reference evidence="1 2" key="1">
    <citation type="journal article" date="2019" name="Emerg. Microbes Infect.">
        <title>Comprehensive subspecies identification of 175 nontuberculous mycobacteria species based on 7547 genomic profiles.</title>
        <authorList>
            <person name="Matsumoto Y."/>
            <person name="Kinjo T."/>
            <person name="Motooka D."/>
            <person name="Nabeya D."/>
            <person name="Jung N."/>
            <person name="Uechi K."/>
            <person name="Horii T."/>
            <person name="Iida T."/>
            <person name="Fujita J."/>
            <person name="Nakamura S."/>
        </authorList>
    </citation>
    <scope>NUCLEOTIDE SEQUENCE [LARGE SCALE GENOMIC DNA]</scope>
    <source>
        <strain evidence="1 2">JCM 18538</strain>
    </source>
</reference>
<evidence type="ECO:0000313" key="1">
    <source>
        <dbReference type="EMBL" id="BBY47634.1"/>
    </source>
</evidence>
<accession>A0A7I7RSQ3</accession>
<sequence>MESWRRTKTGHQSIQIFSQETPDLNIHRAFQRERRETAGRPSSLWAAVESAVRGWTLQPQAEVKAVGPASNLFSRSPASEREIVNRAIFPDVSVSNPQSRGADSWAQTS</sequence>
<dbReference type="EMBL" id="AP022593">
    <property type="protein sequence ID" value="BBY47634.1"/>
    <property type="molecule type" value="Genomic_DNA"/>
</dbReference>
<dbReference type="Proteomes" id="UP000467428">
    <property type="component" value="Chromosome"/>
</dbReference>
<dbReference type="KEGG" id="marz:MARA_11020"/>
<evidence type="ECO:0000313" key="2">
    <source>
        <dbReference type="Proteomes" id="UP000467428"/>
    </source>
</evidence>
<keyword evidence="2" id="KW-1185">Reference proteome</keyword>
<protein>
    <submittedName>
        <fullName evidence="1">Uncharacterized protein</fullName>
    </submittedName>
</protein>
<gene>
    <name evidence="1" type="ORF">MARA_11020</name>
</gene>
<dbReference type="AlphaFoldDB" id="A0A7I7RSQ3"/>
<proteinExistence type="predicted"/>
<name>A0A7I7RSQ3_9MYCO</name>
<geneLocation type="plasmid" evidence="2">
    <name>pjcm18538 dna</name>
</geneLocation>